<evidence type="ECO:0000313" key="2">
    <source>
        <dbReference type="EMBL" id="KAK1735604.1"/>
    </source>
</evidence>
<proteinExistence type="inferred from homology"/>
<organism evidence="2 3">
    <name type="scientific">Skeletonema marinoi</name>
    <dbReference type="NCBI Taxonomy" id="267567"/>
    <lineage>
        <taxon>Eukaryota</taxon>
        <taxon>Sar</taxon>
        <taxon>Stramenopiles</taxon>
        <taxon>Ochrophyta</taxon>
        <taxon>Bacillariophyta</taxon>
        <taxon>Coscinodiscophyceae</taxon>
        <taxon>Thalassiosirophycidae</taxon>
        <taxon>Thalassiosirales</taxon>
        <taxon>Skeletonemataceae</taxon>
        <taxon>Skeletonema</taxon>
        <taxon>Skeletonema marinoi-dohrnii complex</taxon>
    </lineage>
</organism>
<dbReference type="AlphaFoldDB" id="A0AAD8XXT9"/>
<accession>A0AAD8XXT9</accession>
<comment type="caution">
    <text evidence="2">The sequence shown here is derived from an EMBL/GenBank/DDBJ whole genome shotgun (WGS) entry which is preliminary data.</text>
</comment>
<dbReference type="Pfam" id="PF09797">
    <property type="entry name" value="NatB_MDM20"/>
    <property type="match status" value="1"/>
</dbReference>
<gene>
    <name evidence="2" type="ORF">QTG54_013767</name>
</gene>
<dbReference type="GO" id="GO:0031416">
    <property type="term" value="C:NatB complex"/>
    <property type="evidence" value="ECO:0007669"/>
    <property type="project" value="TreeGrafter"/>
</dbReference>
<reference evidence="2" key="1">
    <citation type="submission" date="2023-06" db="EMBL/GenBank/DDBJ databases">
        <title>Survivors Of The Sea: Transcriptome response of Skeletonema marinoi to long-term dormancy.</title>
        <authorList>
            <person name="Pinder M.I.M."/>
            <person name="Kourtchenko O."/>
            <person name="Robertson E.K."/>
            <person name="Larsson T."/>
            <person name="Maumus F."/>
            <person name="Osuna-Cruz C.M."/>
            <person name="Vancaester E."/>
            <person name="Stenow R."/>
            <person name="Vandepoele K."/>
            <person name="Ploug H."/>
            <person name="Bruchert V."/>
            <person name="Godhe A."/>
            <person name="Topel M."/>
        </authorList>
    </citation>
    <scope>NUCLEOTIDE SEQUENCE</scope>
    <source>
        <strain evidence="2">R05AC</strain>
    </source>
</reference>
<dbReference type="PANTHER" id="PTHR22767">
    <property type="entry name" value="N-TERMINAL ACETYLTRANSFERASE-RELATED"/>
    <property type="match status" value="1"/>
</dbReference>
<evidence type="ECO:0000256" key="1">
    <source>
        <dbReference type="ARBA" id="ARBA00006298"/>
    </source>
</evidence>
<dbReference type="PANTHER" id="PTHR22767:SF3">
    <property type="entry name" value="N-ALPHA-ACETYLTRANSFERASE 25, NATB AUXILIARY SUBUNIT"/>
    <property type="match status" value="1"/>
</dbReference>
<evidence type="ECO:0000313" key="3">
    <source>
        <dbReference type="Proteomes" id="UP001224775"/>
    </source>
</evidence>
<dbReference type="Proteomes" id="UP001224775">
    <property type="component" value="Unassembled WGS sequence"/>
</dbReference>
<dbReference type="InterPro" id="IPR019183">
    <property type="entry name" value="NAA25_NatB_aux_su"/>
</dbReference>
<name>A0AAD8XXT9_9STRA</name>
<sequence length="795" mass="87840">MLMDGADKSLTGVLPLIDDENTIETHVGSILPYTQRKKLERIASLSLELSRHEQAEECYRELLGCFPDQWTYWLGLVDACITQEQGIEEGWNKCRSYAEEVIANDTQKHSLRGPHLFLVELASLKVKRSNGPGEEIEQNLAYLRGEICKYSEKFAPLASCCFADIRPYLCILSKASCPEGDSGNLISNDLKLLLEWAKVMWSDNFQAVDDSSQSEVELSHDEARERRAKLRAYIFATQFVYCLAAECEQLTLQLLEEYAPANKEIALEWRSSLTYLPGVAPNDGGQKEVLPGDELVLLMSQNLQKTASTKASDSSAMPLLEAAALLEEAMDHSPYNPHLKIASMGVYIQLGASHRALSIYQEMGVKQIQMDSCAYLILPSLITGGLYTSAVRLSSSILRLHSSTSKDIKDFASKALQNGYLFKAREMSTFQRAKMRPSLQLLYSKGVVMDFASLLNSNDFEEISSGEQISSVKLGTEKGLCGGDEDIVRSEQIAIDSGSYFNAPCVIHEAANATSDDVCVYSDNRDMDINYFEILHRKQHLTQTEMVTDSLLKGHTHGLLVRAVMAVEAAKAPKKGKVPKSTEEIAYRCQSLTRALAKATHCSLGSLDADSIDESMWKVFSSLCDVIGVVIIGDAGTESDTLLGRENAAVRLLEAAVLSVNKAQTSFNSSGDARGALVCQLLPNCIVPIYTMIETTARLFSLFGWGKRKRLTKAAAGALASLALSFRSLVSDLLQAMTTHRRVEYGVSNETSLVGEDGLNRVANEINQSREMTKDRVDPFLDQMRIDLTSYEEEE</sequence>
<dbReference type="EMBL" id="JATAAI010000033">
    <property type="protein sequence ID" value="KAK1735604.1"/>
    <property type="molecule type" value="Genomic_DNA"/>
</dbReference>
<protein>
    <submittedName>
        <fullName evidence="2">N-terminal acetyltransferase B complex auxiliary subunit NAA25</fullName>
    </submittedName>
</protein>
<keyword evidence="3" id="KW-1185">Reference proteome</keyword>
<comment type="similarity">
    <text evidence="1">Belongs to the MDM20/NAA25 family.</text>
</comment>